<dbReference type="SUPFAM" id="SSF47413">
    <property type="entry name" value="lambda repressor-like DNA-binding domains"/>
    <property type="match status" value="1"/>
</dbReference>
<dbReference type="RefSeq" id="WP_074648189.1">
    <property type="nucleotide sequence ID" value="NZ_FOIL01000003.1"/>
</dbReference>
<dbReference type="STRING" id="1526.SAMN02910262_01546"/>
<evidence type="ECO:0000259" key="1">
    <source>
        <dbReference type="PROSITE" id="PS50943"/>
    </source>
</evidence>
<evidence type="ECO:0000313" key="3">
    <source>
        <dbReference type="Proteomes" id="UP000199820"/>
    </source>
</evidence>
<protein>
    <submittedName>
        <fullName evidence="2">Helix-turn-helix</fullName>
    </submittedName>
</protein>
<dbReference type="Pfam" id="PF01381">
    <property type="entry name" value="HTH_3"/>
    <property type="match status" value="1"/>
</dbReference>
<dbReference type="Proteomes" id="UP000199820">
    <property type="component" value="Unassembled WGS sequence"/>
</dbReference>
<reference evidence="2 3" key="1">
    <citation type="submission" date="2016-10" db="EMBL/GenBank/DDBJ databases">
        <authorList>
            <person name="de Groot N.N."/>
        </authorList>
    </citation>
    <scope>NUCLEOTIDE SEQUENCE [LARGE SCALE GENOMIC DNA]</scope>
    <source>
        <strain evidence="2 3">KH1P1</strain>
    </source>
</reference>
<dbReference type="EMBL" id="FOIL01000003">
    <property type="protein sequence ID" value="SES99167.1"/>
    <property type="molecule type" value="Genomic_DNA"/>
</dbReference>
<organism evidence="2 3">
    <name type="scientific">[Clostridium] aminophilum</name>
    <dbReference type="NCBI Taxonomy" id="1526"/>
    <lineage>
        <taxon>Bacteria</taxon>
        <taxon>Bacillati</taxon>
        <taxon>Bacillota</taxon>
        <taxon>Clostridia</taxon>
        <taxon>Lachnospirales</taxon>
        <taxon>Lachnospiraceae</taxon>
    </lineage>
</organism>
<feature type="domain" description="HTH cro/C1-type" evidence="1">
    <location>
        <begin position="12"/>
        <end position="66"/>
    </location>
</feature>
<proteinExistence type="predicted"/>
<evidence type="ECO:0000313" key="2">
    <source>
        <dbReference type="EMBL" id="SES99167.1"/>
    </source>
</evidence>
<dbReference type="InterPro" id="IPR001387">
    <property type="entry name" value="Cro/C1-type_HTH"/>
</dbReference>
<dbReference type="AlphaFoldDB" id="A0A1I0AXL1"/>
<dbReference type="Gene3D" id="1.10.260.40">
    <property type="entry name" value="lambda repressor-like DNA-binding domains"/>
    <property type="match status" value="1"/>
</dbReference>
<dbReference type="GO" id="GO:0003677">
    <property type="term" value="F:DNA binding"/>
    <property type="evidence" value="ECO:0007669"/>
    <property type="project" value="InterPro"/>
</dbReference>
<dbReference type="CDD" id="cd00093">
    <property type="entry name" value="HTH_XRE"/>
    <property type="match status" value="1"/>
</dbReference>
<dbReference type="PROSITE" id="PS50943">
    <property type="entry name" value="HTH_CROC1"/>
    <property type="match status" value="1"/>
</dbReference>
<accession>A0A1I0AXL1</accession>
<gene>
    <name evidence="2" type="ORF">SAMN04487771_100315</name>
</gene>
<dbReference type="OrthoDB" id="2111891at2"/>
<dbReference type="SMART" id="SM00530">
    <property type="entry name" value="HTH_XRE"/>
    <property type="match status" value="1"/>
</dbReference>
<name>A0A1I0AXL1_9FIRM</name>
<dbReference type="InterPro" id="IPR010982">
    <property type="entry name" value="Lambda_DNA-bd_dom_sf"/>
</dbReference>
<keyword evidence="3" id="KW-1185">Reference proteome</keyword>
<sequence length="125" mass="14037">MVDMNAIIASNILELLKTQNKKQTDLADAIGTNKQTVNKMLNGTRMINAVELKSIANYLGVRMEELTRITTTHADTNIVHAFMGNVQFEQAKQALQLADELSDMILFHKRVRENGTAMMAAWEET</sequence>